<reference evidence="2 3" key="1">
    <citation type="submission" date="2024-05" db="EMBL/GenBank/DDBJ databases">
        <title>A high-quality chromosomal-level genome assembly of Topmouth culter (Culter alburnus).</title>
        <authorList>
            <person name="Zhao H."/>
        </authorList>
    </citation>
    <scope>NUCLEOTIDE SEQUENCE [LARGE SCALE GENOMIC DNA]</scope>
    <source>
        <strain evidence="2">CATC2023</strain>
        <tissue evidence="2">Muscle</tissue>
    </source>
</reference>
<organism evidence="2 3">
    <name type="scientific">Culter alburnus</name>
    <name type="common">Topmouth culter</name>
    <dbReference type="NCBI Taxonomy" id="194366"/>
    <lineage>
        <taxon>Eukaryota</taxon>
        <taxon>Metazoa</taxon>
        <taxon>Chordata</taxon>
        <taxon>Craniata</taxon>
        <taxon>Vertebrata</taxon>
        <taxon>Euteleostomi</taxon>
        <taxon>Actinopterygii</taxon>
        <taxon>Neopterygii</taxon>
        <taxon>Teleostei</taxon>
        <taxon>Ostariophysi</taxon>
        <taxon>Cypriniformes</taxon>
        <taxon>Xenocyprididae</taxon>
        <taxon>Xenocypridinae</taxon>
        <taxon>Culter</taxon>
    </lineage>
</organism>
<dbReference type="InterPro" id="IPR041300">
    <property type="entry name" value="CxC7"/>
</dbReference>
<dbReference type="EMBL" id="JAWDJR010000021">
    <property type="protein sequence ID" value="KAK9954878.1"/>
    <property type="molecule type" value="Genomic_DNA"/>
</dbReference>
<feature type="domain" description="CxC7-like cysteine cluster associated with KDZ transposases" evidence="1">
    <location>
        <begin position="183"/>
        <end position="245"/>
    </location>
</feature>
<name>A0AAW1Z2E0_CULAL</name>
<evidence type="ECO:0000313" key="3">
    <source>
        <dbReference type="Proteomes" id="UP001479290"/>
    </source>
</evidence>
<dbReference type="InterPro" id="IPR038765">
    <property type="entry name" value="Papain-like_cys_pep_sf"/>
</dbReference>
<evidence type="ECO:0000313" key="2">
    <source>
        <dbReference type="EMBL" id="KAK9954878.1"/>
    </source>
</evidence>
<proteinExistence type="predicted"/>
<comment type="caution">
    <text evidence="2">The sequence shown here is derived from an EMBL/GenBank/DDBJ whole genome shotgun (WGS) entry which is preliminary data.</text>
</comment>
<dbReference type="Pfam" id="PF18866">
    <property type="entry name" value="CxC7"/>
    <property type="match status" value="1"/>
</dbReference>
<accession>A0AAW1Z2E0</accession>
<evidence type="ECO:0000259" key="1">
    <source>
        <dbReference type="Pfam" id="PF18866"/>
    </source>
</evidence>
<gene>
    <name evidence="2" type="ORF">ABG768_014795</name>
</gene>
<sequence>MSARQTLWFCQLGYLATGYCVNIGKLIDSREWTEKTANTFEGIPKQIGGNNCGIYILMYTLYMALGLRFDFTEDDMPVIRRWWCAVLLDNFTPQIAQPLRGGASPFKRQCLQAESSEAEYAVVTTIYQVCLNFPQKSFRDVILSTGDSAYFTLSLVCRRFRDVSTQEGFRKAAHFAWLDSVANWKNFSPVYWKEFRQMYSIRECLECRALFKSYPPGYRGRGRRGELQGFFSDVCTGYCSQDCFFAAGNTLV</sequence>
<dbReference type="Proteomes" id="UP001479290">
    <property type="component" value="Unassembled WGS sequence"/>
</dbReference>
<dbReference type="Gene3D" id="3.40.395.10">
    <property type="entry name" value="Adenoviral Proteinase, Chain A"/>
    <property type="match status" value="1"/>
</dbReference>
<dbReference type="AlphaFoldDB" id="A0AAW1Z2E0"/>
<protein>
    <recommendedName>
        <fullName evidence="1">CxC7-like cysteine cluster associated with KDZ transposases domain-containing protein</fullName>
    </recommendedName>
</protein>
<keyword evidence="3" id="KW-1185">Reference proteome</keyword>
<dbReference type="SUPFAM" id="SSF54001">
    <property type="entry name" value="Cysteine proteinases"/>
    <property type="match status" value="1"/>
</dbReference>